<proteinExistence type="predicted"/>
<dbReference type="GO" id="GO:0003700">
    <property type="term" value="F:DNA-binding transcription factor activity"/>
    <property type="evidence" value="ECO:0007669"/>
    <property type="project" value="TreeGrafter"/>
</dbReference>
<dbReference type="SUPFAM" id="SSF46689">
    <property type="entry name" value="Homeodomain-like"/>
    <property type="match status" value="1"/>
</dbReference>
<evidence type="ECO:0000313" key="8">
    <source>
        <dbReference type="Proteomes" id="UP000634139"/>
    </source>
</evidence>
<dbReference type="Proteomes" id="UP000634139">
    <property type="component" value="Unassembled WGS sequence"/>
</dbReference>
<dbReference type="GO" id="GO:0000976">
    <property type="term" value="F:transcription cis-regulatory region binding"/>
    <property type="evidence" value="ECO:0007669"/>
    <property type="project" value="TreeGrafter"/>
</dbReference>
<evidence type="ECO:0000256" key="5">
    <source>
        <dbReference type="SAM" id="MobiDB-lite"/>
    </source>
</evidence>
<keyword evidence="2 4" id="KW-0238">DNA-binding</keyword>
<dbReference type="Pfam" id="PF19352">
    <property type="entry name" value="TetR_C_38"/>
    <property type="match status" value="1"/>
</dbReference>
<dbReference type="InterPro" id="IPR050109">
    <property type="entry name" value="HTH-type_TetR-like_transc_reg"/>
</dbReference>
<comment type="caution">
    <text evidence="7">The sequence shown here is derived from an EMBL/GenBank/DDBJ whole genome shotgun (WGS) entry which is preliminary data.</text>
</comment>
<evidence type="ECO:0000259" key="6">
    <source>
        <dbReference type="PROSITE" id="PS50977"/>
    </source>
</evidence>
<name>A0A918RN91_9SPHN</name>
<dbReference type="PROSITE" id="PS50977">
    <property type="entry name" value="HTH_TETR_2"/>
    <property type="match status" value="1"/>
</dbReference>
<sequence length="226" mass="24351">MTAPAQTKSRPAPRPRPDAYNHYGQKIGSKGERTRQLLIDVTVDLLETHGLRDVSVVDVARAANTSPATFYVYFRGVPEVVLAALETASQTSPELEALLGQDWLAPGAAQHALPFVEAYTALWNRHRTIFRVRNLAAEEGDDRFYKARMQAATPMMGALTEQIARAQAAGLAPSDLSARACAGTILMMLERLAAIGPITHEDQGIGYAALKSAAAYTVAFMLGARG</sequence>
<organism evidence="7 8">
    <name type="scientific">Novosphingobium arvoryzae</name>
    <dbReference type="NCBI Taxonomy" id="1256514"/>
    <lineage>
        <taxon>Bacteria</taxon>
        <taxon>Pseudomonadati</taxon>
        <taxon>Pseudomonadota</taxon>
        <taxon>Alphaproteobacteria</taxon>
        <taxon>Sphingomonadales</taxon>
        <taxon>Sphingomonadaceae</taxon>
        <taxon>Novosphingobium</taxon>
    </lineage>
</organism>
<keyword evidence="3" id="KW-0804">Transcription</keyword>
<dbReference type="AlphaFoldDB" id="A0A918RN91"/>
<dbReference type="PANTHER" id="PTHR30055:SF234">
    <property type="entry name" value="HTH-TYPE TRANSCRIPTIONAL REGULATOR BETI"/>
    <property type="match status" value="1"/>
</dbReference>
<feature type="domain" description="HTH tetR-type" evidence="6">
    <location>
        <begin position="32"/>
        <end position="92"/>
    </location>
</feature>
<dbReference type="InterPro" id="IPR001647">
    <property type="entry name" value="HTH_TetR"/>
</dbReference>
<protein>
    <submittedName>
        <fullName evidence="7">TetR family transcriptional regulator</fullName>
    </submittedName>
</protein>
<reference evidence="7" key="1">
    <citation type="journal article" date="2014" name="Int. J. Syst. Evol. Microbiol.">
        <title>Complete genome sequence of Corynebacterium casei LMG S-19264T (=DSM 44701T), isolated from a smear-ripened cheese.</title>
        <authorList>
            <consortium name="US DOE Joint Genome Institute (JGI-PGF)"/>
            <person name="Walter F."/>
            <person name="Albersmeier A."/>
            <person name="Kalinowski J."/>
            <person name="Ruckert C."/>
        </authorList>
    </citation>
    <scope>NUCLEOTIDE SEQUENCE</scope>
    <source>
        <strain evidence="7">KCTC 32422</strain>
    </source>
</reference>
<dbReference type="SUPFAM" id="SSF48498">
    <property type="entry name" value="Tetracyclin repressor-like, C-terminal domain"/>
    <property type="match status" value="1"/>
</dbReference>
<dbReference type="InterPro" id="IPR009057">
    <property type="entry name" value="Homeodomain-like_sf"/>
</dbReference>
<dbReference type="InterPro" id="IPR011075">
    <property type="entry name" value="TetR_C"/>
</dbReference>
<reference evidence="7" key="2">
    <citation type="submission" date="2020-09" db="EMBL/GenBank/DDBJ databases">
        <authorList>
            <person name="Sun Q."/>
            <person name="Kim S."/>
        </authorList>
    </citation>
    <scope>NUCLEOTIDE SEQUENCE</scope>
    <source>
        <strain evidence="7">KCTC 32422</strain>
    </source>
</reference>
<feature type="DNA-binding region" description="H-T-H motif" evidence="4">
    <location>
        <begin position="55"/>
        <end position="74"/>
    </location>
</feature>
<dbReference type="RefSeq" id="WP_189542571.1">
    <property type="nucleotide sequence ID" value="NZ_BMZD01000008.1"/>
</dbReference>
<keyword evidence="1" id="KW-0805">Transcription regulation</keyword>
<gene>
    <name evidence="7" type="ORF">GCM10011617_27720</name>
</gene>
<dbReference type="Pfam" id="PF00440">
    <property type="entry name" value="TetR_N"/>
    <property type="match status" value="1"/>
</dbReference>
<evidence type="ECO:0000313" key="7">
    <source>
        <dbReference type="EMBL" id="GHA05129.1"/>
    </source>
</evidence>
<evidence type="ECO:0000256" key="2">
    <source>
        <dbReference type="ARBA" id="ARBA00023125"/>
    </source>
</evidence>
<feature type="region of interest" description="Disordered" evidence="5">
    <location>
        <begin position="1"/>
        <end position="26"/>
    </location>
</feature>
<dbReference type="Gene3D" id="1.10.10.60">
    <property type="entry name" value="Homeodomain-like"/>
    <property type="match status" value="1"/>
</dbReference>
<dbReference type="InterPro" id="IPR036271">
    <property type="entry name" value="Tet_transcr_reg_TetR-rel_C_sf"/>
</dbReference>
<keyword evidence="8" id="KW-1185">Reference proteome</keyword>
<dbReference type="EMBL" id="BMZD01000008">
    <property type="protein sequence ID" value="GHA05129.1"/>
    <property type="molecule type" value="Genomic_DNA"/>
</dbReference>
<evidence type="ECO:0000256" key="3">
    <source>
        <dbReference type="ARBA" id="ARBA00023163"/>
    </source>
</evidence>
<accession>A0A918RN91</accession>
<evidence type="ECO:0000256" key="4">
    <source>
        <dbReference type="PROSITE-ProRule" id="PRU00335"/>
    </source>
</evidence>
<evidence type="ECO:0000256" key="1">
    <source>
        <dbReference type="ARBA" id="ARBA00023015"/>
    </source>
</evidence>
<dbReference type="Gene3D" id="1.10.357.10">
    <property type="entry name" value="Tetracycline Repressor, domain 2"/>
    <property type="match status" value="1"/>
</dbReference>
<dbReference type="PANTHER" id="PTHR30055">
    <property type="entry name" value="HTH-TYPE TRANSCRIPTIONAL REGULATOR RUTR"/>
    <property type="match status" value="1"/>
</dbReference>